<reference evidence="2 3" key="1">
    <citation type="submission" date="2018-03" db="EMBL/GenBank/DDBJ databases">
        <title>Aerobic endospore-forming bacteria genome sequencing and assembly.</title>
        <authorList>
            <person name="Cavalcante D.A."/>
            <person name="Driks A."/>
            <person name="Putonti C."/>
            <person name="De-Souza M.T."/>
        </authorList>
    </citation>
    <scope>NUCLEOTIDE SEQUENCE [LARGE SCALE GENOMIC DNA]</scope>
    <source>
        <strain evidence="2 3">SDF0028</strain>
    </source>
</reference>
<evidence type="ECO:0000313" key="2">
    <source>
        <dbReference type="EMBL" id="TQR41804.1"/>
    </source>
</evidence>
<organism evidence="2 3">
    <name type="scientific">Paenibacillus popilliae</name>
    <name type="common">Bacillus popilliae</name>
    <dbReference type="NCBI Taxonomy" id="78057"/>
    <lineage>
        <taxon>Bacteria</taxon>
        <taxon>Bacillati</taxon>
        <taxon>Bacillota</taxon>
        <taxon>Bacilli</taxon>
        <taxon>Bacillales</taxon>
        <taxon>Paenibacillaceae</taxon>
        <taxon>Paenibacillus</taxon>
    </lineage>
</organism>
<keyword evidence="3" id="KW-1185">Reference proteome</keyword>
<gene>
    <name evidence="2" type="ORF">C7Y44_25150</name>
</gene>
<keyword evidence="1" id="KW-0472">Membrane</keyword>
<accession>A0ABY3AID1</accession>
<protein>
    <submittedName>
        <fullName evidence="2">Uncharacterized protein</fullName>
    </submittedName>
</protein>
<proteinExistence type="predicted"/>
<keyword evidence="1" id="KW-1133">Transmembrane helix</keyword>
<comment type="caution">
    <text evidence="2">The sequence shown here is derived from an EMBL/GenBank/DDBJ whole genome shotgun (WGS) entry which is preliminary data.</text>
</comment>
<name>A0ABY3AID1_PAEPP</name>
<dbReference type="RefSeq" id="WP_142546183.1">
    <property type="nucleotide sequence ID" value="NZ_SADY01000009.1"/>
</dbReference>
<feature type="transmembrane region" description="Helical" evidence="1">
    <location>
        <begin position="6"/>
        <end position="30"/>
    </location>
</feature>
<evidence type="ECO:0000256" key="1">
    <source>
        <dbReference type="SAM" id="Phobius"/>
    </source>
</evidence>
<sequence>MKKKGWFIGIGIFAVIILLIPLIMFSPIIYMSLKYGIQTLLADKNGAMHIAEKKLEERYHKEFIVSNVKYFDVFDHFEMEAVPKDQPESSQKFNVAVYKSSNKTEVRDDYQIRKDILPLLQQSFSDSKYFFGVRNISPRIKLAFWNEEDLVWDKAIEEYPTSFSVDVEVYSLLPDIEELTDNEKRGIVKLAENMRNYGYESSKLYFYRLKPSTVTNSATVQEILEKGASSEQITSICAVNNLLNVSRIEDIVCD</sequence>
<dbReference type="EMBL" id="SADY01000009">
    <property type="protein sequence ID" value="TQR41804.1"/>
    <property type="molecule type" value="Genomic_DNA"/>
</dbReference>
<keyword evidence="1" id="KW-0812">Transmembrane</keyword>
<evidence type="ECO:0000313" key="3">
    <source>
        <dbReference type="Proteomes" id="UP000316208"/>
    </source>
</evidence>
<dbReference type="Proteomes" id="UP000316208">
    <property type="component" value="Unassembled WGS sequence"/>
</dbReference>